<feature type="domain" description="HTH araC/xylS-type" evidence="5">
    <location>
        <begin position="98"/>
        <end position="196"/>
    </location>
</feature>
<dbReference type="InterPro" id="IPR020449">
    <property type="entry name" value="Tscrpt_reg_AraC-type_HTH"/>
</dbReference>
<sequence>MLQQTAASITAKPQGTAHIQASASLRSMPVDGDDVQSALVRLLTSASGYLERDQAAAKRCLDRAASLLESMVPATAGAVAKAEPARLLRGGLAPWQINRVKAHLDANLAEAVAIEALAALCRLSVSHFARAFKVSFGETPHAHLVRLRLARARTMMLTTDEPLSQVALDCGFADQSHFSRLFRRQEGASPNAWRRARGAAPEGERRSESALASAAA</sequence>
<keyword evidence="1" id="KW-0805">Transcription regulation</keyword>
<evidence type="ECO:0000256" key="2">
    <source>
        <dbReference type="ARBA" id="ARBA00023125"/>
    </source>
</evidence>
<evidence type="ECO:0000256" key="4">
    <source>
        <dbReference type="SAM" id="MobiDB-lite"/>
    </source>
</evidence>
<dbReference type="PROSITE" id="PS00041">
    <property type="entry name" value="HTH_ARAC_FAMILY_1"/>
    <property type="match status" value="1"/>
</dbReference>
<dbReference type="Gene3D" id="1.10.10.60">
    <property type="entry name" value="Homeodomain-like"/>
    <property type="match status" value="2"/>
</dbReference>
<evidence type="ECO:0000256" key="1">
    <source>
        <dbReference type="ARBA" id="ARBA00023015"/>
    </source>
</evidence>
<dbReference type="InterPro" id="IPR009057">
    <property type="entry name" value="Homeodomain-like_sf"/>
</dbReference>
<reference evidence="6 7" key="1">
    <citation type="submission" date="2019-08" db="EMBL/GenBank/DDBJ databases">
        <title>Hyperibacter terrae gen. nov., sp. nov. and Hyperibacter viscosus sp. nov., two new members in the family Rhodospirillaceae isolated from the rhizosphere of Hypericum perforatum.</title>
        <authorList>
            <person name="Noviana Z."/>
        </authorList>
    </citation>
    <scope>NUCLEOTIDE SEQUENCE [LARGE SCALE GENOMIC DNA]</scope>
    <source>
        <strain evidence="6 7">R5959</strain>
    </source>
</reference>
<dbReference type="PANTHER" id="PTHR46796">
    <property type="entry name" value="HTH-TYPE TRANSCRIPTIONAL ACTIVATOR RHAS-RELATED"/>
    <property type="match status" value="1"/>
</dbReference>
<gene>
    <name evidence="6" type="ORF">FRZ61_02910</name>
</gene>
<dbReference type="PANTHER" id="PTHR46796:SF14">
    <property type="entry name" value="TRANSCRIPTIONAL REGULATORY PROTEIN"/>
    <property type="match status" value="1"/>
</dbReference>
<dbReference type="EMBL" id="CP042582">
    <property type="protein sequence ID" value="QEX20374.1"/>
    <property type="molecule type" value="Genomic_DNA"/>
</dbReference>
<evidence type="ECO:0000313" key="6">
    <source>
        <dbReference type="EMBL" id="QEX20374.1"/>
    </source>
</evidence>
<accession>A0A5J6MSN0</accession>
<name>A0A5J6MSN0_9PROT</name>
<proteinExistence type="predicted"/>
<protein>
    <recommendedName>
        <fullName evidence="5">HTH araC/xylS-type domain-containing protein</fullName>
    </recommendedName>
</protein>
<dbReference type="RefSeq" id="WP_191909244.1">
    <property type="nucleotide sequence ID" value="NZ_CP042582.1"/>
</dbReference>
<dbReference type="PRINTS" id="PR00032">
    <property type="entry name" value="HTHARAC"/>
</dbReference>
<keyword evidence="7" id="KW-1185">Reference proteome</keyword>
<dbReference type="KEGG" id="hadh:FRZ61_02910"/>
<dbReference type="InterPro" id="IPR018062">
    <property type="entry name" value="HTH_AraC-typ_CS"/>
</dbReference>
<dbReference type="Pfam" id="PF12833">
    <property type="entry name" value="HTH_18"/>
    <property type="match status" value="1"/>
</dbReference>
<evidence type="ECO:0000259" key="5">
    <source>
        <dbReference type="PROSITE" id="PS01124"/>
    </source>
</evidence>
<dbReference type="InterPro" id="IPR018060">
    <property type="entry name" value="HTH_AraC"/>
</dbReference>
<feature type="region of interest" description="Disordered" evidence="4">
    <location>
        <begin position="186"/>
        <end position="216"/>
    </location>
</feature>
<dbReference type="SMART" id="SM00342">
    <property type="entry name" value="HTH_ARAC"/>
    <property type="match status" value="1"/>
</dbReference>
<evidence type="ECO:0000256" key="3">
    <source>
        <dbReference type="ARBA" id="ARBA00023163"/>
    </source>
</evidence>
<organism evidence="6 7">
    <name type="scientific">Hypericibacter adhaerens</name>
    <dbReference type="NCBI Taxonomy" id="2602016"/>
    <lineage>
        <taxon>Bacteria</taxon>
        <taxon>Pseudomonadati</taxon>
        <taxon>Pseudomonadota</taxon>
        <taxon>Alphaproteobacteria</taxon>
        <taxon>Rhodospirillales</taxon>
        <taxon>Dongiaceae</taxon>
        <taxon>Hypericibacter</taxon>
    </lineage>
</organism>
<dbReference type="SUPFAM" id="SSF46689">
    <property type="entry name" value="Homeodomain-like"/>
    <property type="match status" value="2"/>
</dbReference>
<keyword evidence="2" id="KW-0238">DNA-binding</keyword>
<dbReference type="PROSITE" id="PS01124">
    <property type="entry name" value="HTH_ARAC_FAMILY_2"/>
    <property type="match status" value="1"/>
</dbReference>
<dbReference type="GO" id="GO:0043565">
    <property type="term" value="F:sequence-specific DNA binding"/>
    <property type="evidence" value="ECO:0007669"/>
    <property type="project" value="InterPro"/>
</dbReference>
<dbReference type="GO" id="GO:0003700">
    <property type="term" value="F:DNA-binding transcription factor activity"/>
    <property type="evidence" value="ECO:0007669"/>
    <property type="project" value="InterPro"/>
</dbReference>
<dbReference type="Proteomes" id="UP000325797">
    <property type="component" value="Chromosome"/>
</dbReference>
<dbReference type="AlphaFoldDB" id="A0A5J6MSN0"/>
<keyword evidence="3" id="KW-0804">Transcription</keyword>
<dbReference type="InterPro" id="IPR050204">
    <property type="entry name" value="AraC_XylS_family_regulators"/>
</dbReference>
<evidence type="ECO:0000313" key="7">
    <source>
        <dbReference type="Proteomes" id="UP000325797"/>
    </source>
</evidence>